<reference evidence="1 2" key="1">
    <citation type="submission" date="2018-09" db="EMBL/GenBank/DDBJ databases">
        <title>Genomic investigation of the strawberry pathogen Phytophthora fragariae indicates pathogenicity is determined by transcriptional variation in three key races.</title>
        <authorList>
            <person name="Adams T.M."/>
            <person name="Armitage A.D."/>
            <person name="Sobczyk M.K."/>
            <person name="Bates H.J."/>
            <person name="Dunwell J.M."/>
            <person name="Nellist C.F."/>
            <person name="Harrison R.J."/>
        </authorList>
    </citation>
    <scope>NUCLEOTIDE SEQUENCE [LARGE SCALE GENOMIC DNA]</scope>
    <source>
        <strain evidence="1 2">NOV-77</strain>
    </source>
</reference>
<organism evidence="1 2">
    <name type="scientific">Phytophthora fragariae</name>
    <dbReference type="NCBI Taxonomy" id="53985"/>
    <lineage>
        <taxon>Eukaryota</taxon>
        <taxon>Sar</taxon>
        <taxon>Stramenopiles</taxon>
        <taxon>Oomycota</taxon>
        <taxon>Peronosporomycetes</taxon>
        <taxon>Peronosporales</taxon>
        <taxon>Peronosporaceae</taxon>
        <taxon>Phytophthora</taxon>
    </lineage>
</organism>
<comment type="caution">
    <text evidence="1">The sequence shown here is derived from an EMBL/GenBank/DDBJ whole genome shotgun (WGS) entry which is preliminary data.</text>
</comment>
<protein>
    <submittedName>
        <fullName evidence="1">Uncharacterized protein</fullName>
    </submittedName>
</protein>
<gene>
    <name evidence="1" type="ORF">PF008_g33138</name>
</gene>
<proteinExistence type="predicted"/>
<evidence type="ECO:0000313" key="1">
    <source>
        <dbReference type="EMBL" id="KAE9260320.1"/>
    </source>
</evidence>
<sequence>MASSNNWGSITLKPTLLLSGLKLSALLSTSQRFSTVNWRSSSSWSSPLVFKLTDRVSFADC</sequence>
<name>A0A6G0PYC8_9STRA</name>
<evidence type="ECO:0000313" key="2">
    <source>
        <dbReference type="Proteomes" id="UP000486351"/>
    </source>
</evidence>
<accession>A0A6G0PYC8</accession>
<dbReference type="EMBL" id="QXFY01011259">
    <property type="protein sequence ID" value="KAE9260320.1"/>
    <property type="molecule type" value="Genomic_DNA"/>
</dbReference>
<dbReference type="Proteomes" id="UP000486351">
    <property type="component" value="Unassembled WGS sequence"/>
</dbReference>
<dbReference type="AlphaFoldDB" id="A0A6G0PYC8"/>